<evidence type="ECO:0000313" key="2">
    <source>
        <dbReference type="EMBL" id="CAI6336445.1"/>
    </source>
</evidence>
<dbReference type="EMBL" id="CAOQHR010000006">
    <property type="protein sequence ID" value="CAI6336445.1"/>
    <property type="molecule type" value="Genomic_DNA"/>
</dbReference>
<feature type="compositionally biased region" description="Low complexity" evidence="1">
    <location>
        <begin position="54"/>
        <end position="68"/>
    </location>
</feature>
<dbReference type="Proteomes" id="UP001152607">
    <property type="component" value="Unassembled WGS sequence"/>
</dbReference>
<dbReference type="OrthoDB" id="5552418at2759"/>
<feature type="compositionally biased region" description="Polar residues" evidence="1">
    <location>
        <begin position="171"/>
        <end position="196"/>
    </location>
</feature>
<feature type="compositionally biased region" description="Polar residues" evidence="1">
    <location>
        <begin position="9"/>
        <end position="22"/>
    </location>
</feature>
<feature type="region of interest" description="Disordered" evidence="1">
    <location>
        <begin position="160"/>
        <end position="201"/>
    </location>
</feature>
<name>A0A9W4UI69_9PLEO</name>
<feature type="region of interest" description="Disordered" evidence="1">
    <location>
        <begin position="1"/>
        <end position="22"/>
    </location>
</feature>
<reference evidence="2" key="1">
    <citation type="submission" date="2023-01" db="EMBL/GenBank/DDBJ databases">
        <authorList>
            <person name="Van Ghelder C."/>
            <person name="Rancurel C."/>
        </authorList>
    </citation>
    <scope>NUCLEOTIDE SEQUENCE</scope>
    <source>
        <strain evidence="2">CNCM I-4278</strain>
    </source>
</reference>
<keyword evidence="3" id="KW-1185">Reference proteome</keyword>
<sequence>MDNERRARQNPSSGYASQQGTLLQPQASYPVFVPSSIQQPSVSYGAQDYAAGEQQQQTPQRASQQYQQYGQSVMYPGSAGSASQYEPVQPYQQNRESAIEVLGTNFGVAQPQYYGEGGPTSAPTAAITPQNLPSQYPSLAYTTAQQAPVGRESLAPTYSAAAGMTDPHPPTASSGYSQQPAAYADQQSQRQSSSGNEYDDFYNNYQGELKKTFEYIRDDRLAEAAPSLFRLSDWLLHWAETLGLVRDDENHHSQRLTLWEEFNHCWLSLLQKQKELVEKMAATGQRPQQPQSIVDYDFLEKMGTQLVKNCDNMEKHGLVDYQMGVWEEEIIAMITACLDQLDEMGAGSSSQRTPAASSSRRR</sequence>
<dbReference type="AlphaFoldDB" id="A0A9W4UI69"/>
<gene>
    <name evidence="2" type="ORF">PDIGIT_LOCUS9545</name>
</gene>
<accession>A0A9W4UI69</accession>
<proteinExistence type="predicted"/>
<comment type="caution">
    <text evidence="2">The sequence shown here is derived from an EMBL/GenBank/DDBJ whole genome shotgun (WGS) entry which is preliminary data.</text>
</comment>
<evidence type="ECO:0000256" key="1">
    <source>
        <dbReference type="SAM" id="MobiDB-lite"/>
    </source>
</evidence>
<organism evidence="2 3">
    <name type="scientific">Periconia digitata</name>
    <dbReference type="NCBI Taxonomy" id="1303443"/>
    <lineage>
        <taxon>Eukaryota</taxon>
        <taxon>Fungi</taxon>
        <taxon>Dikarya</taxon>
        <taxon>Ascomycota</taxon>
        <taxon>Pezizomycotina</taxon>
        <taxon>Dothideomycetes</taxon>
        <taxon>Pleosporomycetidae</taxon>
        <taxon>Pleosporales</taxon>
        <taxon>Massarineae</taxon>
        <taxon>Periconiaceae</taxon>
        <taxon>Periconia</taxon>
    </lineage>
</organism>
<evidence type="ECO:0000313" key="3">
    <source>
        <dbReference type="Proteomes" id="UP001152607"/>
    </source>
</evidence>
<protein>
    <submittedName>
        <fullName evidence="2">Uncharacterized protein</fullName>
    </submittedName>
</protein>
<feature type="region of interest" description="Disordered" evidence="1">
    <location>
        <begin position="42"/>
        <end position="68"/>
    </location>
</feature>